<dbReference type="AlphaFoldDB" id="A0A0A9CZ71"/>
<proteinExistence type="predicted"/>
<reference evidence="1" key="1">
    <citation type="submission" date="2014-09" db="EMBL/GenBank/DDBJ databases">
        <authorList>
            <person name="Magalhaes I.L.F."/>
            <person name="Oliveira U."/>
            <person name="Santos F.R."/>
            <person name="Vidigal T.H.D.A."/>
            <person name="Brescovit A.D."/>
            <person name="Santos A.J."/>
        </authorList>
    </citation>
    <scope>NUCLEOTIDE SEQUENCE</scope>
    <source>
        <tissue evidence="1">Shoot tissue taken approximately 20 cm above the soil surface</tissue>
    </source>
</reference>
<evidence type="ECO:0000313" key="1">
    <source>
        <dbReference type="EMBL" id="JAD76802.1"/>
    </source>
</evidence>
<sequence length="39" mass="4257">MRMSTFARRDSITPIFVDTLDPPTIAANGFFGLATAPTR</sequence>
<name>A0A0A9CZ71_ARUDO</name>
<dbReference type="EMBL" id="GBRH01221093">
    <property type="protein sequence ID" value="JAD76802.1"/>
    <property type="molecule type" value="Transcribed_RNA"/>
</dbReference>
<organism evidence="1">
    <name type="scientific">Arundo donax</name>
    <name type="common">Giant reed</name>
    <name type="synonym">Donax arundinaceus</name>
    <dbReference type="NCBI Taxonomy" id="35708"/>
    <lineage>
        <taxon>Eukaryota</taxon>
        <taxon>Viridiplantae</taxon>
        <taxon>Streptophyta</taxon>
        <taxon>Embryophyta</taxon>
        <taxon>Tracheophyta</taxon>
        <taxon>Spermatophyta</taxon>
        <taxon>Magnoliopsida</taxon>
        <taxon>Liliopsida</taxon>
        <taxon>Poales</taxon>
        <taxon>Poaceae</taxon>
        <taxon>PACMAD clade</taxon>
        <taxon>Arundinoideae</taxon>
        <taxon>Arundineae</taxon>
        <taxon>Arundo</taxon>
    </lineage>
</organism>
<accession>A0A0A9CZ71</accession>
<protein>
    <submittedName>
        <fullName evidence="1">Uncharacterized protein</fullName>
    </submittedName>
</protein>
<reference evidence="1" key="2">
    <citation type="journal article" date="2015" name="Data Brief">
        <title>Shoot transcriptome of the giant reed, Arundo donax.</title>
        <authorList>
            <person name="Barrero R.A."/>
            <person name="Guerrero F.D."/>
            <person name="Moolhuijzen P."/>
            <person name="Goolsby J.A."/>
            <person name="Tidwell J."/>
            <person name="Bellgard S.E."/>
            <person name="Bellgard M.I."/>
        </authorList>
    </citation>
    <scope>NUCLEOTIDE SEQUENCE</scope>
    <source>
        <tissue evidence="1">Shoot tissue taken approximately 20 cm above the soil surface</tissue>
    </source>
</reference>